<dbReference type="PROSITE" id="PS51257">
    <property type="entry name" value="PROKAR_LIPOPROTEIN"/>
    <property type="match status" value="1"/>
</dbReference>
<dbReference type="Gene3D" id="3.40.190.10">
    <property type="entry name" value="Periplasmic binding protein-like II"/>
    <property type="match status" value="2"/>
</dbReference>
<evidence type="ECO:0000313" key="6">
    <source>
        <dbReference type="EMBL" id="RQW73580.1"/>
    </source>
</evidence>
<name>A0A3N9UAR8_9BACI</name>
<evidence type="ECO:0000256" key="3">
    <source>
        <dbReference type="ARBA" id="ARBA00023288"/>
    </source>
</evidence>
<keyword evidence="3" id="KW-0449">Lipoprotein</keyword>
<dbReference type="PANTHER" id="PTHR35936:SF17">
    <property type="entry name" value="ARGININE-BINDING EXTRACELLULAR PROTEIN ARTP"/>
    <property type="match status" value="1"/>
</dbReference>
<dbReference type="GO" id="GO:0015276">
    <property type="term" value="F:ligand-gated monoatomic ion channel activity"/>
    <property type="evidence" value="ECO:0007669"/>
    <property type="project" value="InterPro"/>
</dbReference>
<reference evidence="6 7" key="1">
    <citation type="journal article" date="2013" name="J. Microbiol.">
        <title>Lysinibacillus chungkukjangi sp. nov., isolated from Chungkukjang, Korean fermented soybean food.</title>
        <authorList>
            <person name="Kim S.J."/>
            <person name="Jang Y.H."/>
            <person name="Hamada M."/>
            <person name="Ahn J.H."/>
            <person name="Weon H.Y."/>
            <person name="Suzuki K."/>
            <person name="Whang K.S."/>
            <person name="Kwon S.W."/>
        </authorList>
    </citation>
    <scope>NUCLEOTIDE SEQUENCE [LARGE SCALE GENOMIC DNA]</scope>
    <source>
        <strain evidence="6 7">MCCC 1A12701</strain>
    </source>
</reference>
<dbReference type="InterPro" id="IPR001320">
    <property type="entry name" value="Iontro_rcpt_C"/>
</dbReference>
<sequence>MKKWFLHLTLVIAVFVVGGCSGGESGTGEKIETSATNSKLIMATSADYKPFEYHELSNGEDQIVGFDLDVANALSEQMGVALEIRDMDYTGLLSALQSERVNFVIAAMSPTEERKKNVDFSDAYFTTKFAALSPNEEYQSISGLKDLKVGVQLGSTQENAAKEAGLETFALNKFPELIQELNTGRIDAVLVEETVASEYIEQNPGKLKAGVIEDLPGLDVAIAFPKGSLHVEEFNKAINALRENGKLKEIEDKWFMR</sequence>
<feature type="domain" description="Ionotropic glutamate receptor C-terminal" evidence="5">
    <location>
        <begin position="39"/>
        <end position="257"/>
    </location>
</feature>
<dbReference type="EMBL" id="RRCT01000018">
    <property type="protein sequence ID" value="RQW73580.1"/>
    <property type="molecule type" value="Genomic_DNA"/>
</dbReference>
<keyword evidence="7" id="KW-1185">Reference proteome</keyword>
<comment type="caution">
    <text evidence="6">The sequence shown here is derived from an EMBL/GenBank/DDBJ whole genome shotgun (WGS) entry which is preliminary data.</text>
</comment>
<evidence type="ECO:0000256" key="2">
    <source>
        <dbReference type="ARBA" id="ARBA00023139"/>
    </source>
</evidence>
<feature type="domain" description="Solute-binding protein family 3/N-terminal" evidence="4">
    <location>
        <begin position="39"/>
        <end position="257"/>
    </location>
</feature>
<evidence type="ECO:0000259" key="4">
    <source>
        <dbReference type="SMART" id="SM00062"/>
    </source>
</evidence>
<accession>A0A3N9UAR8</accession>
<gene>
    <name evidence="6" type="ORF">EBB45_15855</name>
</gene>
<dbReference type="RefSeq" id="WP_124766320.1">
    <property type="nucleotide sequence ID" value="NZ_JAFBDY010000017.1"/>
</dbReference>
<evidence type="ECO:0000256" key="1">
    <source>
        <dbReference type="ARBA" id="ARBA00022729"/>
    </source>
</evidence>
<dbReference type="SMART" id="SM00062">
    <property type="entry name" value="PBPb"/>
    <property type="match status" value="1"/>
</dbReference>
<evidence type="ECO:0000313" key="7">
    <source>
        <dbReference type="Proteomes" id="UP000274033"/>
    </source>
</evidence>
<dbReference type="SMART" id="SM00079">
    <property type="entry name" value="PBPe"/>
    <property type="match status" value="1"/>
</dbReference>
<evidence type="ECO:0000259" key="5">
    <source>
        <dbReference type="SMART" id="SM00079"/>
    </source>
</evidence>
<proteinExistence type="predicted"/>
<dbReference type="AlphaFoldDB" id="A0A3N9UAR8"/>
<keyword evidence="2" id="KW-0564">Palmitate</keyword>
<dbReference type="OrthoDB" id="9811552at2"/>
<protein>
    <submittedName>
        <fullName evidence="6">ABC transporter substrate-binding protein</fullName>
    </submittedName>
</protein>
<dbReference type="SUPFAM" id="SSF53850">
    <property type="entry name" value="Periplasmic binding protein-like II"/>
    <property type="match status" value="1"/>
</dbReference>
<organism evidence="6 7">
    <name type="scientific">Lysinibacillus composti</name>
    <dbReference type="NCBI Taxonomy" id="720633"/>
    <lineage>
        <taxon>Bacteria</taxon>
        <taxon>Bacillati</taxon>
        <taxon>Bacillota</taxon>
        <taxon>Bacilli</taxon>
        <taxon>Bacillales</taxon>
        <taxon>Bacillaceae</taxon>
        <taxon>Lysinibacillus</taxon>
    </lineage>
</organism>
<dbReference type="InterPro" id="IPR001638">
    <property type="entry name" value="Solute-binding_3/MltF_N"/>
</dbReference>
<dbReference type="PANTHER" id="PTHR35936">
    <property type="entry name" value="MEMBRANE-BOUND LYTIC MUREIN TRANSGLYCOSYLASE F"/>
    <property type="match status" value="1"/>
</dbReference>
<dbReference type="GO" id="GO:0016020">
    <property type="term" value="C:membrane"/>
    <property type="evidence" value="ECO:0007669"/>
    <property type="project" value="InterPro"/>
</dbReference>
<dbReference type="Proteomes" id="UP000274033">
    <property type="component" value="Unassembled WGS sequence"/>
</dbReference>
<keyword evidence="1" id="KW-0732">Signal</keyword>
<dbReference type="Pfam" id="PF00497">
    <property type="entry name" value="SBP_bac_3"/>
    <property type="match status" value="1"/>
</dbReference>